<evidence type="ECO:0000313" key="1">
    <source>
        <dbReference type="EMBL" id="KAJ1676796.1"/>
    </source>
</evidence>
<dbReference type="Proteomes" id="UP001145114">
    <property type="component" value="Unassembled WGS sequence"/>
</dbReference>
<name>A0ACC1HN75_9FUNG</name>
<gene>
    <name evidence="1" type="ORF">EV182_007484</name>
</gene>
<accession>A0ACC1HN75</accession>
<evidence type="ECO:0000313" key="2">
    <source>
        <dbReference type="Proteomes" id="UP001145114"/>
    </source>
</evidence>
<proteinExistence type="predicted"/>
<dbReference type="EMBL" id="JAMZIH010003483">
    <property type="protein sequence ID" value="KAJ1676796.1"/>
    <property type="molecule type" value="Genomic_DNA"/>
</dbReference>
<keyword evidence="2" id="KW-1185">Reference proteome</keyword>
<organism evidence="1 2">
    <name type="scientific">Spiromyces aspiralis</name>
    <dbReference type="NCBI Taxonomy" id="68401"/>
    <lineage>
        <taxon>Eukaryota</taxon>
        <taxon>Fungi</taxon>
        <taxon>Fungi incertae sedis</taxon>
        <taxon>Zoopagomycota</taxon>
        <taxon>Kickxellomycotina</taxon>
        <taxon>Kickxellomycetes</taxon>
        <taxon>Kickxellales</taxon>
        <taxon>Kickxellaceae</taxon>
        <taxon>Spiromyces</taxon>
    </lineage>
</organism>
<comment type="caution">
    <text evidence="1">The sequence shown here is derived from an EMBL/GenBank/DDBJ whole genome shotgun (WGS) entry which is preliminary data.</text>
</comment>
<sequence>MAHNPSSNPTIPTNSSLVADPPNSAASPRPVSTSATTATLGVNQSQSNAQYFDSNHFAYEHYHYPLPVLTEYYQSHNASSRPVGGRASSKTPSPAPISTAHHRLVRDGPTPISTRSIHKISSVPSFSASTPTTNIDTHGDVPNSIKRTLSDSDFKQGNARKAPAIGSYHQRMHSKPLPAAPVTQPGARPQRQEPRSSRPHKSITNIASPTAKSSTPSPPRQQHHGSTIYSSRNLSESTAGSSAASRYASSVSLPHSRASDDKPRTNVTLPATERCSEGISSPVAPLQHR</sequence>
<reference evidence="1" key="1">
    <citation type="submission" date="2022-06" db="EMBL/GenBank/DDBJ databases">
        <title>Phylogenomic reconstructions and comparative analyses of Kickxellomycotina fungi.</title>
        <authorList>
            <person name="Reynolds N.K."/>
            <person name="Stajich J.E."/>
            <person name="Barry K."/>
            <person name="Grigoriev I.V."/>
            <person name="Crous P."/>
            <person name="Smith M.E."/>
        </authorList>
    </citation>
    <scope>NUCLEOTIDE SEQUENCE</scope>
    <source>
        <strain evidence="1">RSA 2271</strain>
    </source>
</reference>
<protein>
    <submittedName>
        <fullName evidence="1">Uncharacterized protein</fullName>
    </submittedName>
</protein>